<evidence type="ECO:0000313" key="10">
    <source>
        <dbReference type="Proteomes" id="UP001220217"/>
    </source>
</evidence>
<keyword evidence="3" id="KW-0238">DNA-binding</keyword>
<dbReference type="AlphaFoldDB" id="A0ABD7WYA9"/>
<accession>A0ABD7WYA9</accession>
<evidence type="ECO:0000256" key="1">
    <source>
        <dbReference type="ARBA" id="ARBA00004496"/>
    </source>
</evidence>
<sequence length="164" mass="19521">MFNTYNDKEKVIMMDQQLIDKLEKLDQVKTSLFELKRKLLEDKISEQPYNLTITKFLILKFIGISSKRMVAEISSNLKLTSGATTILLNQLEDDALIKRVRDQKDRRIVWISLTEAGETLVNYVIEQRNLFWQDMLFALTPEEQDEYLRMLEKMEKRIRQTVDR</sequence>
<dbReference type="PROSITE" id="PS50995">
    <property type="entry name" value="HTH_MARR_2"/>
    <property type="match status" value="1"/>
</dbReference>
<dbReference type="Pfam" id="PF22381">
    <property type="entry name" value="Staph_reg_Sar_Rot"/>
    <property type="match status" value="1"/>
</dbReference>
<dbReference type="PRINTS" id="PR00598">
    <property type="entry name" value="HTHMARR"/>
</dbReference>
<dbReference type="SMART" id="SM00347">
    <property type="entry name" value="HTH_MARR"/>
    <property type="match status" value="1"/>
</dbReference>
<evidence type="ECO:0000256" key="6">
    <source>
        <dbReference type="ARBA" id="ARBA00047188"/>
    </source>
</evidence>
<dbReference type="GO" id="GO:0003677">
    <property type="term" value="F:DNA binding"/>
    <property type="evidence" value="ECO:0007669"/>
    <property type="project" value="UniProtKB-KW"/>
</dbReference>
<keyword evidence="2" id="KW-0805">Transcription regulation</keyword>
<dbReference type="InterPro" id="IPR055166">
    <property type="entry name" value="Transc_reg_Sar_Rot_HTH"/>
</dbReference>
<keyword evidence="4" id="KW-0804">Transcription</keyword>
<dbReference type="SUPFAM" id="SSF46785">
    <property type="entry name" value="Winged helix' DNA-binding domain"/>
    <property type="match status" value="1"/>
</dbReference>
<dbReference type="PANTHER" id="PTHR42756:SF1">
    <property type="entry name" value="TRANSCRIPTIONAL REPRESSOR OF EMRAB OPERON"/>
    <property type="match status" value="1"/>
</dbReference>
<evidence type="ECO:0000259" key="8">
    <source>
        <dbReference type="PROSITE" id="PS50995"/>
    </source>
</evidence>
<gene>
    <name evidence="9" type="ORF">PWO00_04720</name>
</gene>
<dbReference type="Gene3D" id="1.10.10.10">
    <property type="entry name" value="Winged helix-like DNA-binding domain superfamily/Winged helix DNA-binding domain"/>
    <property type="match status" value="1"/>
</dbReference>
<evidence type="ECO:0000313" key="9">
    <source>
        <dbReference type="EMBL" id="WEA45273.1"/>
    </source>
</evidence>
<feature type="domain" description="HTH marR-type" evidence="8">
    <location>
        <begin position="15"/>
        <end position="156"/>
    </location>
</feature>
<organism evidence="9 10">
    <name type="scientific">Priestia aryabhattai</name>
    <name type="common">Bacillus aryabhattai</name>
    <dbReference type="NCBI Taxonomy" id="412384"/>
    <lineage>
        <taxon>Bacteria</taxon>
        <taxon>Bacillati</taxon>
        <taxon>Bacillota</taxon>
        <taxon>Bacilli</taxon>
        <taxon>Bacillales</taxon>
        <taxon>Bacillaceae</taxon>
        <taxon>Priestia</taxon>
    </lineage>
</organism>
<proteinExistence type="inferred from homology"/>
<dbReference type="Proteomes" id="UP001220217">
    <property type="component" value="Chromosome"/>
</dbReference>
<name>A0ABD7WYA9_PRIAR</name>
<comment type="subcellular location">
    <subcellularLocation>
        <location evidence="1">Cytoplasm</location>
    </subcellularLocation>
</comment>
<reference evidence="9 10" key="1">
    <citation type="submission" date="2023-02" db="EMBL/GenBank/DDBJ databases">
        <title>Complete genome sequence of Priestia aryabhattai G5MAi6, a methanol-tolerant strain isolated from tap water in Hong Kong.</title>
        <authorList>
            <person name="Leung K.M."/>
            <person name="Lai G.K.K."/>
            <person name="Griffin S.D.J."/>
        </authorList>
    </citation>
    <scope>NUCLEOTIDE SEQUENCE [LARGE SCALE GENOMIC DNA]</scope>
    <source>
        <strain evidence="9 10">G5MAi6</strain>
    </source>
</reference>
<dbReference type="InterPro" id="IPR036388">
    <property type="entry name" value="WH-like_DNA-bd_sf"/>
</dbReference>
<evidence type="ECO:0000256" key="2">
    <source>
        <dbReference type="ARBA" id="ARBA00023015"/>
    </source>
</evidence>
<dbReference type="InterPro" id="IPR000835">
    <property type="entry name" value="HTH_MarR-typ"/>
</dbReference>
<evidence type="ECO:0000256" key="7">
    <source>
        <dbReference type="ARBA" id="ARBA00047207"/>
    </source>
</evidence>
<dbReference type="GO" id="GO:0005737">
    <property type="term" value="C:cytoplasm"/>
    <property type="evidence" value="ECO:0007669"/>
    <property type="project" value="UniProtKB-SubCell"/>
</dbReference>
<dbReference type="EMBL" id="CP118718">
    <property type="protein sequence ID" value="WEA45273.1"/>
    <property type="molecule type" value="Genomic_DNA"/>
</dbReference>
<evidence type="ECO:0000256" key="3">
    <source>
        <dbReference type="ARBA" id="ARBA00023125"/>
    </source>
</evidence>
<protein>
    <recommendedName>
        <fullName evidence="6">HTH-type transcriptional regulator SarZ</fullName>
    </recommendedName>
    <alternativeName>
        <fullName evidence="7">Staphylococcal accessory regulator Z</fullName>
    </alternativeName>
</protein>
<evidence type="ECO:0000256" key="4">
    <source>
        <dbReference type="ARBA" id="ARBA00023163"/>
    </source>
</evidence>
<dbReference type="InterPro" id="IPR036390">
    <property type="entry name" value="WH_DNA-bd_sf"/>
</dbReference>
<dbReference type="PANTHER" id="PTHR42756">
    <property type="entry name" value="TRANSCRIPTIONAL REGULATOR, MARR"/>
    <property type="match status" value="1"/>
</dbReference>
<evidence type="ECO:0000256" key="5">
    <source>
        <dbReference type="ARBA" id="ARBA00046337"/>
    </source>
</evidence>
<comment type="similarity">
    <text evidence="5">Belongs to the SarZ family.</text>
</comment>
<dbReference type="GO" id="GO:0006355">
    <property type="term" value="P:regulation of DNA-templated transcription"/>
    <property type="evidence" value="ECO:0007669"/>
    <property type="project" value="UniProtKB-ARBA"/>
</dbReference>